<dbReference type="HOGENOM" id="CLU_040513_1_0_6"/>
<organism evidence="2 3">
    <name type="scientific">Providencia burhodogranariea DSM 19968</name>
    <dbReference type="NCBI Taxonomy" id="1141662"/>
    <lineage>
        <taxon>Bacteria</taxon>
        <taxon>Pseudomonadati</taxon>
        <taxon>Pseudomonadota</taxon>
        <taxon>Gammaproteobacteria</taxon>
        <taxon>Enterobacterales</taxon>
        <taxon>Morganellaceae</taxon>
        <taxon>Providencia</taxon>
    </lineage>
</organism>
<dbReference type="Proteomes" id="UP000009336">
    <property type="component" value="Unassembled WGS sequence"/>
</dbReference>
<name>K8WTD5_9GAMM</name>
<evidence type="ECO:0008006" key="4">
    <source>
        <dbReference type="Google" id="ProtNLM"/>
    </source>
</evidence>
<dbReference type="PANTHER" id="PTHR30006:SF25">
    <property type="entry name" value="PHOSPHOGLYCERATE TRANSPORT REGULATORY PROTEIN PGTC"/>
    <property type="match status" value="1"/>
</dbReference>
<protein>
    <recommendedName>
        <fullName evidence="4">ABC transporter substrate-binding protein</fullName>
    </recommendedName>
</protein>
<dbReference type="RefSeq" id="WP_008912347.1">
    <property type="nucleotide sequence ID" value="NZ_KB233223.1"/>
</dbReference>
<evidence type="ECO:0000313" key="3">
    <source>
        <dbReference type="Proteomes" id="UP000009336"/>
    </source>
</evidence>
<sequence>MMLRRLIRPVMALFIFTMVVINLVGFSRLALAKSDELVIATTLSPEATTYIMNSWNARPNAIPIRTINRASASLERLLDTEALENVDLVLTSSPMLMQHLQQHHRLATLQDMPKFSQRLVPSSLKDTVVAVAFSGYGILVNRDWMAQNQLPIPKTWDDLADSRYQGMLLISSPSRSDTYHLMIESLLQQRGWDEGWEILLRMSGNLATVSSRSFGVADKIKTGLGGAAPIIDNYANILLVDPELEFNYLPDSATSPTFIAMTRYSLNTENAQQFINFLLSEQGQKILADTNTGKYPVTPLADNNPRKAQQTQLLNTPKPLDEHLVLKRQRLVQQLFDSAITFRLTESKDAWRAVYMAEAKLKRTLPEVRALLTAMPVTAQESEDPAYYSRFDDSRKAEEEYMRWQNFFQEQQRKVIAQLEAIK</sequence>
<dbReference type="Gene3D" id="3.40.190.10">
    <property type="entry name" value="Periplasmic binding protein-like II"/>
    <property type="match status" value="2"/>
</dbReference>
<evidence type="ECO:0000313" key="2">
    <source>
        <dbReference type="EMBL" id="EKT60707.1"/>
    </source>
</evidence>
<dbReference type="Pfam" id="PF13343">
    <property type="entry name" value="SBP_bac_6"/>
    <property type="match status" value="1"/>
</dbReference>
<keyword evidence="1" id="KW-0732">Signal</keyword>
<dbReference type="PATRIC" id="fig|1141662.3.peg.2378"/>
<dbReference type="PANTHER" id="PTHR30006">
    <property type="entry name" value="THIAMINE-BINDING PERIPLASMIC PROTEIN-RELATED"/>
    <property type="match status" value="1"/>
</dbReference>
<dbReference type="EMBL" id="AKKL01000032">
    <property type="protein sequence ID" value="EKT60707.1"/>
    <property type="molecule type" value="Genomic_DNA"/>
</dbReference>
<reference evidence="2 3" key="1">
    <citation type="journal article" date="2012" name="BMC Genomics">
        <title>Comparative genomics of bacteria in the genus Providencia isolated from wild Drosophila melanogaster.</title>
        <authorList>
            <person name="Galac M.R."/>
            <person name="Lazzaro B.P."/>
        </authorList>
    </citation>
    <scope>NUCLEOTIDE SEQUENCE [LARGE SCALE GENOMIC DNA]</scope>
    <source>
        <strain evidence="2 3">DSM 19968</strain>
    </source>
</reference>
<comment type="caution">
    <text evidence="2">The sequence shown here is derived from an EMBL/GenBank/DDBJ whole genome shotgun (WGS) entry which is preliminary data.</text>
</comment>
<dbReference type="STRING" id="1141662.OOA_11743"/>
<accession>K8WTD5</accession>
<gene>
    <name evidence="2" type="ORF">OOA_11743</name>
</gene>
<keyword evidence="3" id="KW-1185">Reference proteome</keyword>
<dbReference type="OrthoDB" id="305758at2"/>
<dbReference type="AlphaFoldDB" id="K8WTD5"/>
<proteinExistence type="predicted"/>
<dbReference type="GO" id="GO:0030288">
    <property type="term" value="C:outer membrane-bounded periplasmic space"/>
    <property type="evidence" value="ECO:0007669"/>
    <property type="project" value="TreeGrafter"/>
</dbReference>
<evidence type="ECO:0000256" key="1">
    <source>
        <dbReference type="ARBA" id="ARBA00022729"/>
    </source>
</evidence>
<dbReference type="SUPFAM" id="SSF53850">
    <property type="entry name" value="Periplasmic binding protein-like II"/>
    <property type="match status" value="1"/>
</dbReference>
<dbReference type="eggNOG" id="COG1840">
    <property type="taxonomic scope" value="Bacteria"/>
</dbReference>